<dbReference type="VEuPathDB" id="FungiDB:CPAG_05183"/>
<evidence type="ECO:0000313" key="1">
    <source>
        <dbReference type="EMBL" id="KMM68859.1"/>
    </source>
</evidence>
<evidence type="ECO:0000313" key="2">
    <source>
        <dbReference type="Proteomes" id="UP000054567"/>
    </source>
</evidence>
<protein>
    <submittedName>
        <fullName evidence="1">Uncharacterized protein</fullName>
    </submittedName>
</protein>
<reference evidence="1 2" key="1">
    <citation type="submission" date="2007-06" db="EMBL/GenBank/DDBJ databases">
        <title>The Genome Sequence of Coccidioides posadasii RMSCC_3488.</title>
        <authorList>
            <consortium name="Coccidioides Genome Resources Consortium"/>
            <consortium name="The Broad Institute Genome Sequencing Platform"/>
            <person name="Henn M.R."/>
            <person name="Sykes S."/>
            <person name="Young S."/>
            <person name="Jaffe D."/>
            <person name="Berlin A."/>
            <person name="Alvarez P."/>
            <person name="Butler J."/>
            <person name="Gnerre S."/>
            <person name="Grabherr M."/>
            <person name="Mauceli E."/>
            <person name="Brockman W."/>
            <person name="Kodira C."/>
            <person name="Alvarado L."/>
            <person name="Zeng Q."/>
            <person name="Crawford M."/>
            <person name="Antoine C."/>
            <person name="Devon K."/>
            <person name="Galgiani J."/>
            <person name="Orsborn K."/>
            <person name="Lewis M.L."/>
            <person name="Nusbaum C."/>
            <person name="Galagan J."/>
            <person name="Birren B."/>
        </authorList>
    </citation>
    <scope>NUCLEOTIDE SEQUENCE [LARGE SCALE GENOMIC DNA]</scope>
    <source>
        <strain evidence="1 2">RMSCC 3488</strain>
    </source>
</reference>
<dbReference type="Proteomes" id="UP000054567">
    <property type="component" value="Unassembled WGS sequence"/>
</dbReference>
<name>A0A0J6FJ43_COCPO</name>
<proteinExistence type="predicted"/>
<dbReference type="EMBL" id="DS268111">
    <property type="protein sequence ID" value="KMM68859.1"/>
    <property type="molecule type" value="Genomic_DNA"/>
</dbReference>
<reference evidence="2" key="3">
    <citation type="journal article" date="2010" name="Genome Res.">
        <title>Population genomic sequencing of Coccidioides fungi reveals recent hybridization and transposon control.</title>
        <authorList>
            <person name="Neafsey D.E."/>
            <person name="Barker B.M."/>
            <person name="Sharpton T.J."/>
            <person name="Stajich J.E."/>
            <person name="Park D.J."/>
            <person name="Whiston E."/>
            <person name="Hung C.-Y."/>
            <person name="McMahan C."/>
            <person name="White J."/>
            <person name="Sykes S."/>
            <person name="Heiman D."/>
            <person name="Young S."/>
            <person name="Zeng Q."/>
            <person name="Abouelleil A."/>
            <person name="Aftuck L."/>
            <person name="Bessette D."/>
            <person name="Brown A."/>
            <person name="FitzGerald M."/>
            <person name="Lui A."/>
            <person name="Macdonald J.P."/>
            <person name="Priest M."/>
            <person name="Orbach M.J."/>
            <person name="Galgiani J.N."/>
            <person name="Kirkland T.N."/>
            <person name="Cole G.T."/>
            <person name="Birren B.W."/>
            <person name="Henn M.R."/>
            <person name="Taylor J.W."/>
            <person name="Rounsley S.D."/>
        </authorList>
    </citation>
    <scope>NUCLEOTIDE SEQUENCE [LARGE SCALE GENOMIC DNA]</scope>
    <source>
        <strain evidence="2">RMSCC 3488</strain>
    </source>
</reference>
<gene>
    <name evidence="1" type="ORF">CPAG_05183</name>
</gene>
<dbReference type="AlphaFoldDB" id="A0A0J6FJ43"/>
<sequence>MANSTANHPGRTVIPIIQDQLEVLDPNGCHTCYVTSQPVIPKRSLPFPSGIWTLACAMWSILGSFFDGTLASRNDIASQNTDLLRLSSFPTFEWYTWRGMSQIF</sequence>
<accession>A0A0J6FJ43</accession>
<organism evidence="1 2">
    <name type="scientific">Coccidioides posadasii RMSCC 3488</name>
    <dbReference type="NCBI Taxonomy" id="454284"/>
    <lineage>
        <taxon>Eukaryota</taxon>
        <taxon>Fungi</taxon>
        <taxon>Dikarya</taxon>
        <taxon>Ascomycota</taxon>
        <taxon>Pezizomycotina</taxon>
        <taxon>Eurotiomycetes</taxon>
        <taxon>Eurotiomycetidae</taxon>
        <taxon>Onygenales</taxon>
        <taxon>Onygenaceae</taxon>
        <taxon>Coccidioides</taxon>
    </lineage>
</organism>
<reference evidence="2" key="2">
    <citation type="journal article" date="2009" name="Genome Res.">
        <title>Comparative genomic analyses of the human fungal pathogens Coccidioides and their relatives.</title>
        <authorList>
            <person name="Sharpton T.J."/>
            <person name="Stajich J.E."/>
            <person name="Rounsley S.D."/>
            <person name="Gardner M.J."/>
            <person name="Wortman J.R."/>
            <person name="Jordar V.S."/>
            <person name="Maiti R."/>
            <person name="Kodira C.D."/>
            <person name="Neafsey D.E."/>
            <person name="Zeng Q."/>
            <person name="Hung C.-Y."/>
            <person name="McMahan C."/>
            <person name="Muszewska A."/>
            <person name="Grynberg M."/>
            <person name="Mandel M.A."/>
            <person name="Kellner E.M."/>
            <person name="Barker B.M."/>
            <person name="Galgiani J.N."/>
            <person name="Orbach M.J."/>
            <person name="Kirkland T.N."/>
            <person name="Cole G.T."/>
            <person name="Henn M.R."/>
            <person name="Birren B.W."/>
            <person name="Taylor J.W."/>
        </authorList>
    </citation>
    <scope>NUCLEOTIDE SEQUENCE [LARGE SCALE GENOMIC DNA]</scope>
    <source>
        <strain evidence="2">RMSCC 3488</strain>
    </source>
</reference>